<evidence type="ECO:0000256" key="11">
    <source>
        <dbReference type="PIRSR" id="PIRSR617512-2"/>
    </source>
</evidence>
<keyword evidence="16" id="KW-1185">Reference proteome</keyword>
<comment type="cofactor">
    <cofactor evidence="11">
        <name>pyrroloquinoline quinone</name>
        <dbReference type="ChEBI" id="CHEBI:58442"/>
    </cofactor>
    <text evidence="11">Binds 1 PQQ group per subunit.</text>
</comment>
<dbReference type="InterPro" id="IPR036909">
    <property type="entry name" value="Cyt_c-like_dom_sf"/>
</dbReference>
<evidence type="ECO:0000313" key="15">
    <source>
        <dbReference type="EMBL" id="SFR89021.1"/>
    </source>
</evidence>
<feature type="binding site" evidence="11">
    <location>
        <position position="234"/>
    </location>
    <ligand>
        <name>pyrroloquinoline quinone</name>
        <dbReference type="ChEBI" id="CHEBI:58442"/>
    </ligand>
</feature>
<comment type="similarity">
    <text evidence="1">Belongs to the bacterial PQQ dehydrogenase family.</text>
</comment>
<dbReference type="GO" id="GO:0009055">
    <property type="term" value="F:electron transfer activity"/>
    <property type="evidence" value="ECO:0007669"/>
    <property type="project" value="InterPro"/>
</dbReference>
<dbReference type="AlphaFoldDB" id="A0A1I6KCT2"/>
<evidence type="ECO:0000256" key="13">
    <source>
        <dbReference type="SAM" id="MobiDB-lite"/>
    </source>
</evidence>
<evidence type="ECO:0000259" key="14">
    <source>
        <dbReference type="PROSITE" id="PS51007"/>
    </source>
</evidence>
<feature type="binding site" evidence="12">
    <location>
        <position position="254"/>
    </location>
    <ligand>
        <name>Ca(2+)</name>
        <dbReference type="ChEBI" id="CHEBI:29108"/>
    </ligand>
</feature>
<keyword evidence="6 11" id="KW-0634">PQQ</keyword>
<dbReference type="GO" id="GO:0020037">
    <property type="term" value="F:heme binding"/>
    <property type="evidence" value="ECO:0007669"/>
    <property type="project" value="InterPro"/>
</dbReference>
<dbReference type="GO" id="GO:0005509">
    <property type="term" value="F:calcium ion binding"/>
    <property type="evidence" value="ECO:0007669"/>
    <property type="project" value="InterPro"/>
</dbReference>
<organism evidence="15 16">
    <name type="scientific">Sphingomonas jatrophae</name>
    <dbReference type="NCBI Taxonomy" id="1166337"/>
    <lineage>
        <taxon>Bacteria</taxon>
        <taxon>Pseudomonadati</taxon>
        <taxon>Pseudomonadota</taxon>
        <taxon>Alphaproteobacteria</taxon>
        <taxon>Sphingomonadales</taxon>
        <taxon>Sphingomonadaceae</taxon>
        <taxon>Sphingomonas</taxon>
    </lineage>
</organism>
<dbReference type="SUPFAM" id="SSF46626">
    <property type="entry name" value="Cytochrome c"/>
    <property type="match status" value="1"/>
</dbReference>
<dbReference type="PANTHER" id="PTHR32303:SF10">
    <property type="entry name" value="OUTER MEMBRANE PROTEIN ASSEMBLY FACTOR BAMB"/>
    <property type="match status" value="1"/>
</dbReference>
<feature type="region of interest" description="Disordered" evidence="13">
    <location>
        <begin position="1"/>
        <end position="23"/>
    </location>
</feature>
<protein>
    <submittedName>
        <fullName evidence="15">Quinohemoprotein ethanol dehydrogenase</fullName>
    </submittedName>
</protein>
<evidence type="ECO:0000256" key="5">
    <source>
        <dbReference type="ARBA" id="ARBA00022837"/>
    </source>
</evidence>
<keyword evidence="3 12" id="KW-0479">Metal-binding</keyword>
<dbReference type="Gene3D" id="1.10.760.10">
    <property type="entry name" value="Cytochrome c-like domain"/>
    <property type="match status" value="1"/>
</dbReference>
<evidence type="ECO:0000256" key="6">
    <source>
        <dbReference type="ARBA" id="ARBA00022891"/>
    </source>
</evidence>
<feature type="binding site" description="covalent" evidence="11">
    <location>
        <position position="598"/>
    </location>
    <ligand>
        <name>heme c</name>
        <dbReference type="ChEBI" id="CHEBI:61717"/>
    </ligand>
</feature>
<evidence type="ECO:0000256" key="4">
    <source>
        <dbReference type="ARBA" id="ARBA00022729"/>
    </source>
</evidence>
<comment type="cofactor">
    <cofactor evidence="12">
        <name>Ca(2+)</name>
        <dbReference type="ChEBI" id="CHEBI:29108"/>
    </cofactor>
    <text evidence="12">Binds 1 Ca(2+) ion per subunit.</text>
</comment>
<feature type="binding site" description="covalent" evidence="11">
    <location>
        <position position="595"/>
    </location>
    <ligand>
        <name>heme c</name>
        <dbReference type="ChEBI" id="CHEBI:61717"/>
    </ligand>
</feature>
<dbReference type="InterPro" id="IPR009056">
    <property type="entry name" value="Cyt_c-like_dom"/>
</dbReference>
<evidence type="ECO:0000256" key="3">
    <source>
        <dbReference type="ARBA" id="ARBA00022723"/>
    </source>
</evidence>
<feature type="binding site" description="axial binding residue" evidence="12">
    <location>
        <position position="599"/>
    </location>
    <ligand>
        <name>heme c</name>
        <dbReference type="ChEBI" id="CHEBI:61717"/>
    </ligand>
    <ligandPart>
        <name>Fe</name>
        <dbReference type="ChEBI" id="CHEBI:18248"/>
    </ligandPart>
</feature>
<dbReference type="SUPFAM" id="SSF50998">
    <property type="entry name" value="Quinoprotein alcohol dehydrogenase-like"/>
    <property type="match status" value="1"/>
</dbReference>
<dbReference type="STRING" id="1166337.SAMN05192580_1578"/>
<evidence type="ECO:0000256" key="1">
    <source>
        <dbReference type="ARBA" id="ARBA00008156"/>
    </source>
</evidence>
<keyword evidence="5 12" id="KW-0106">Calcium</keyword>
<feature type="binding site" description="axial binding residue" evidence="12">
    <location>
        <position position="638"/>
    </location>
    <ligand>
        <name>heme c</name>
        <dbReference type="ChEBI" id="CHEBI:61717"/>
    </ligand>
    <ligandPart>
        <name>Fe</name>
        <dbReference type="ChEBI" id="CHEBI:18248"/>
    </ligandPart>
</feature>
<reference evidence="15 16" key="1">
    <citation type="submission" date="2016-10" db="EMBL/GenBank/DDBJ databases">
        <authorList>
            <person name="de Groot N.N."/>
        </authorList>
    </citation>
    <scope>NUCLEOTIDE SEQUENCE [LARGE SCALE GENOMIC DNA]</scope>
    <source>
        <strain evidence="15 16">S5-249</strain>
    </source>
</reference>
<keyword evidence="9" id="KW-1015">Disulfide bond</keyword>
<keyword evidence="4" id="KW-0732">Signal</keyword>
<dbReference type="PANTHER" id="PTHR32303">
    <property type="entry name" value="QUINOPROTEIN ALCOHOL DEHYDROGENASE (CYTOCHROME C)"/>
    <property type="match status" value="1"/>
</dbReference>
<feature type="domain" description="Cytochrome c" evidence="14">
    <location>
        <begin position="582"/>
        <end position="660"/>
    </location>
</feature>
<feature type="binding site" evidence="12">
    <location>
        <position position="299"/>
    </location>
    <ligand>
        <name>Ca(2+)</name>
        <dbReference type="ChEBI" id="CHEBI:29108"/>
    </ligand>
</feature>
<dbReference type="InterPro" id="IPR011047">
    <property type="entry name" value="Quinoprotein_ADH-like_sf"/>
</dbReference>
<dbReference type="Pfam" id="PF01011">
    <property type="entry name" value="PQQ"/>
    <property type="match status" value="2"/>
</dbReference>
<feature type="binding site" evidence="11">
    <location>
        <position position="326"/>
    </location>
    <ligand>
        <name>pyrroloquinoline quinone</name>
        <dbReference type="ChEBI" id="CHEBI:58442"/>
    </ligand>
</feature>
<keyword evidence="8 12" id="KW-0408">Iron</keyword>
<dbReference type="InterPro" id="IPR017512">
    <property type="entry name" value="PQQ_MeOH/EtOH_DH"/>
</dbReference>
<gene>
    <name evidence="15" type="ORF">SAMN05192580_1578</name>
</gene>
<dbReference type="InterPro" id="IPR002372">
    <property type="entry name" value="PQQ_rpt_dom"/>
</dbReference>
<dbReference type="PROSITE" id="PS51007">
    <property type="entry name" value="CYTC"/>
    <property type="match status" value="1"/>
</dbReference>
<evidence type="ECO:0000256" key="7">
    <source>
        <dbReference type="ARBA" id="ARBA00023002"/>
    </source>
</evidence>
<evidence type="ECO:0000256" key="8">
    <source>
        <dbReference type="ARBA" id="ARBA00023004"/>
    </source>
</evidence>
<evidence type="ECO:0000256" key="10">
    <source>
        <dbReference type="PIRSR" id="PIRSR617512-1"/>
    </source>
</evidence>
<feature type="binding site" evidence="11">
    <location>
        <position position="111"/>
    </location>
    <ligand>
        <name>pyrroloquinoline quinone</name>
        <dbReference type="ChEBI" id="CHEBI:58442"/>
    </ligand>
</feature>
<evidence type="ECO:0000256" key="2">
    <source>
        <dbReference type="ARBA" id="ARBA00022617"/>
    </source>
</evidence>
<dbReference type="Pfam" id="PF13442">
    <property type="entry name" value="Cytochrome_CBB3"/>
    <property type="match status" value="1"/>
</dbReference>
<keyword evidence="7" id="KW-0560">Oxidoreductase</keyword>
<sequence>MAGMRPGKAPAPPPGGRDWARYGGDAENHYSPLDQINRGNVARLGLAWSLDLDDGPNAMSAPLAVDGIVYFTTGYSVVHAVDARTGQRLWRFDPQAPERAGRKMRAAWGSRGIAFARGLIFTGTIDGRLIAVDAKTGAQAWSVQTLSREDESYITGPPWIAGDKVVIGFGGGDFGPVRGYVTAYDISTGKQAWRFYTVPGDPKKGPDGAASDDVMAMAAKTWTGEWWKWGGGGTAWHAMAYDPKRELIFIGTGNGAPWNRKVRSPGGGDNLFLCAIIALDARTGKYRWHYQVNPGESWDYNAAMDIELATLEIDGRPRDVVMQAPKNGFFYVLDRDTGKLISAEKFAPANWATRIDKATGRPVETPFARFPGGKPVVIYPSPVGAHAAEAMAYSPRTRLVYTPAYDQARVYVDAPDLAAWRFKPGQVINNAVGVPPPSMTLPPGKSALLAWDPARQREVWRLPQVGQRTGGATATGGDLVFQSQADGMFKAFDARSGKVLWSTDIQNGAQAQPITYLVDGRQYVTVMASWRAQGPSGRVPEYDYYSTRRRVLTFALDGKRRLPPAAPVTPIADDPAFKVDPALADRGKPLFAAHCAICHGPATMSGGAAPDLKRGGAPLAYDSLVAVLRDGMLVPRGMPRFEELAPTDIAALQHYIRQQARLALVAKGSPAAATRMAQDARRLHADQ</sequence>
<feature type="binding site" evidence="11">
    <location>
        <position position="155"/>
    </location>
    <ligand>
        <name>pyrroloquinoline quinone</name>
        <dbReference type="ChEBI" id="CHEBI:58442"/>
    </ligand>
</feature>
<evidence type="ECO:0000313" key="16">
    <source>
        <dbReference type="Proteomes" id="UP000198824"/>
    </source>
</evidence>
<dbReference type="SMART" id="SM00564">
    <property type="entry name" value="PQQ"/>
    <property type="match status" value="5"/>
</dbReference>
<name>A0A1I6KCT2_9SPHN</name>
<evidence type="ECO:0000256" key="9">
    <source>
        <dbReference type="ARBA" id="ARBA00023157"/>
    </source>
</evidence>
<dbReference type="InterPro" id="IPR018391">
    <property type="entry name" value="PQQ_b-propeller_rpt"/>
</dbReference>
<keyword evidence="2 11" id="KW-0349">Heme</keyword>
<evidence type="ECO:0000256" key="12">
    <source>
        <dbReference type="PIRSR" id="PIRSR617512-3"/>
    </source>
</evidence>
<dbReference type="Proteomes" id="UP000198824">
    <property type="component" value="Unassembled WGS sequence"/>
</dbReference>
<dbReference type="NCBIfam" id="TIGR03075">
    <property type="entry name" value="PQQ_enz_alc_DH"/>
    <property type="match status" value="1"/>
</dbReference>
<proteinExistence type="inferred from homology"/>
<dbReference type="EMBL" id="FOZG01000001">
    <property type="protein sequence ID" value="SFR89021.1"/>
    <property type="molecule type" value="Genomic_DNA"/>
</dbReference>
<dbReference type="Gene3D" id="2.140.10.10">
    <property type="entry name" value="Quinoprotein alcohol dehydrogenase-like superfamily"/>
    <property type="match status" value="1"/>
</dbReference>
<dbReference type="GO" id="GO:0016614">
    <property type="term" value="F:oxidoreductase activity, acting on CH-OH group of donors"/>
    <property type="evidence" value="ECO:0007669"/>
    <property type="project" value="InterPro"/>
</dbReference>
<dbReference type="GO" id="GO:0016020">
    <property type="term" value="C:membrane"/>
    <property type="evidence" value="ECO:0007669"/>
    <property type="project" value="InterPro"/>
</dbReference>
<comment type="cofactor">
    <cofactor evidence="11">
        <name>heme c</name>
        <dbReference type="ChEBI" id="CHEBI:61717"/>
    </cofactor>
    <text evidence="11">Binds 1 heme c group per subunit.</text>
</comment>
<accession>A0A1I6KCT2</accession>
<feature type="active site" description="Proton acceptor" evidence="10">
    <location>
        <position position="299"/>
    </location>
</feature>